<name>A0ACA9TNA1_BIOOC</name>
<dbReference type="Proteomes" id="UP000836387">
    <property type="component" value="Unassembled WGS sequence"/>
</dbReference>
<protein>
    <submittedName>
        <fullName evidence="1">Uncharacterized protein</fullName>
    </submittedName>
</protein>
<evidence type="ECO:0000313" key="1">
    <source>
        <dbReference type="EMBL" id="CAG9942431.1"/>
    </source>
</evidence>
<comment type="caution">
    <text evidence="1">The sequence shown here is derived from an EMBL/GenBank/DDBJ whole genome shotgun (WGS) entry which is preliminary data.</text>
</comment>
<evidence type="ECO:0000313" key="2">
    <source>
        <dbReference type="Proteomes" id="UP000836387"/>
    </source>
</evidence>
<sequence length="418" mass="47558">MVDLVVNNSTNPGKLRIAYHRRNWSRRKRAALLALSRLQDVEVVGFEKSPVPREAGAWISLTVTGQLVLTKLISPAKINEIVYRPPDRAVYVTRHWRTGEDLVRQYSSEHIKEDFIQARTHRWPLLKLLTDHHPKGAVQYGKQVTGVKTSEVGAKLKFANGGTTSEFDLVVAADGIYSGIRRQYWPDHQVQFKGAVAYRNVFHKSRVAHIKELHDDSSSWRRDGEVVFLSELGLDQLRCDPEVGALDKPEGLDRLRDHYKDWDPVISKVLDTVEDIQAYPLDSGPWLLELTRDDRVVFIGDASHPTAGAYGAGAAMGFGDAWALYRSLELTRRRCRRETAGYDLHKALQVFQQTRAPFLLRVEQQMAIDRATAKYLAEAARNEDEWKRRFKESGASIRWLQEHDVELEVLKAVSTVGV</sequence>
<reference evidence="1" key="1">
    <citation type="submission" date="2020-04" db="EMBL/GenBank/DDBJ databases">
        <authorList>
            <person name="Broberg M."/>
        </authorList>
    </citation>
    <scope>NUCLEOTIDE SEQUENCE</scope>
</reference>
<dbReference type="EMBL" id="CADEHS020000006">
    <property type="protein sequence ID" value="CAG9942431.1"/>
    <property type="molecule type" value="Genomic_DNA"/>
</dbReference>
<proteinExistence type="predicted"/>
<gene>
    <name evidence="1" type="ORF">CRV2_00009365</name>
</gene>
<accession>A0ACA9TNA1</accession>
<organism evidence="1 2">
    <name type="scientific">Clonostachys rosea f. rosea IK726</name>
    <dbReference type="NCBI Taxonomy" id="1349383"/>
    <lineage>
        <taxon>Eukaryota</taxon>
        <taxon>Fungi</taxon>
        <taxon>Dikarya</taxon>
        <taxon>Ascomycota</taxon>
        <taxon>Pezizomycotina</taxon>
        <taxon>Sordariomycetes</taxon>
        <taxon>Hypocreomycetidae</taxon>
        <taxon>Hypocreales</taxon>
        <taxon>Bionectriaceae</taxon>
        <taxon>Clonostachys</taxon>
    </lineage>
</organism>
<reference evidence="1" key="2">
    <citation type="submission" date="2021-10" db="EMBL/GenBank/DDBJ databases">
        <authorList>
            <person name="Piombo E."/>
        </authorList>
    </citation>
    <scope>NUCLEOTIDE SEQUENCE</scope>
</reference>
<keyword evidence="2" id="KW-1185">Reference proteome</keyword>